<dbReference type="OrthoDB" id="434393at2759"/>
<evidence type="ECO:0000256" key="5">
    <source>
        <dbReference type="ARBA" id="ARBA00023136"/>
    </source>
</evidence>
<dbReference type="GO" id="GO:0016192">
    <property type="term" value="P:vesicle-mediated transport"/>
    <property type="evidence" value="ECO:0007669"/>
    <property type="project" value="InterPro"/>
</dbReference>
<evidence type="ECO:0000256" key="1">
    <source>
        <dbReference type="ARBA" id="ARBA00004141"/>
    </source>
</evidence>
<organism evidence="7 8">
    <name type="scientific">Dorcoceras hygrometricum</name>
    <dbReference type="NCBI Taxonomy" id="472368"/>
    <lineage>
        <taxon>Eukaryota</taxon>
        <taxon>Viridiplantae</taxon>
        <taxon>Streptophyta</taxon>
        <taxon>Embryophyta</taxon>
        <taxon>Tracheophyta</taxon>
        <taxon>Spermatophyta</taxon>
        <taxon>Magnoliopsida</taxon>
        <taxon>eudicotyledons</taxon>
        <taxon>Gunneridae</taxon>
        <taxon>Pentapetalae</taxon>
        <taxon>asterids</taxon>
        <taxon>lamiids</taxon>
        <taxon>Lamiales</taxon>
        <taxon>Gesneriaceae</taxon>
        <taxon>Didymocarpoideae</taxon>
        <taxon>Trichosporeae</taxon>
        <taxon>Loxocarpinae</taxon>
        <taxon>Dorcoceras</taxon>
    </lineage>
</organism>
<keyword evidence="8" id="KW-1185">Reference proteome</keyword>
<sequence>MCLTDLEFDYINPYDSASRINFVVWPEFVAQGILCFVHLTAGHWTMFLLCLPYLYYNIRVYSQGRHLVDVTEIFNQLPGEKNIRLYKLGYLVILLALSIFWYDKTLLCIANLSKIWSLPLSSDECHFTPFRMIWSIVEE</sequence>
<dbReference type="SMART" id="SM01398">
    <property type="entry name" value="Cornichon"/>
    <property type="match status" value="1"/>
</dbReference>
<dbReference type="GO" id="GO:0016020">
    <property type="term" value="C:membrane"/>
    <property type="evidence" value="ECO:0007669"/>
    <property type="project" value="UniProtKB-SubCell"/>
</dbReference>
<name>A0A2Z7C539_9LAMI</name>
<accession>A0A2Z7C539</accession>
<comment type="subcellular location">
    <subcellularLocation>
        <location evidence="1">Membrane</location>
        <topology evidence="1">Multi-pass membrane protein</topology>
    </subcellularLocation>
</comment>
<evidence type="ECO:0000256" key="2">
    <source>
        <dbReference type="ARBA" id="ARBA00010095"/>
    </source>
</evidence>
<dbReference type="Pfam" id="PF03311">
    <property type="entry name" value="Cornichon"/>
    <property type="match status" value="1"/>
</dbReference>
<protein>
    <submittedName>
        <fullName evidence="7">Protein cornichon4</fullName>
    </submittedName>
</protein>
<evidence type="ECO:0000313" key="7">
    <source>
        <dbReference type="EMBL" id="KZV41599.1"/>
    </source>
</evidence>
<keyword evidence="4 6" id="KW-1133">Transmembrane helix</keyword>
<proteinExistence type="inferred from homology"/>
<feature type="transmembrane region" description="Helical" evidence="6">
    <location>
        <begin position="28"/>
        <end position="56"/>
    </location>
</feature>
<feature type="transmembrane region" description="Helical" evidence="6">
    <location>
        <begin position="85"/>
        <end position="102"/>
    </location>
</feature>
<evidence type="ECO:0000256" key="3">
    <source>
        <dbReference type="ARBA" id="ARBA00022692"/>
    </source>
</evidence>
<keyword evidence="3 6" id="KW-0812">Transmembrane</keyword>
<dbReference type="EMBL" id="KQ999417">
    <property type="protein sequence ID" value="KZV41599.1"/>
    <property type="molecule type" value="Genomic_DNA"/>
</dbReference>
<keyword evidence="5 6" id="KW-0472">Membrane</keyword>
<dbReference type="InterPro" id="IPR003377">
    <property type="entry name" value="Cornichon"/>
</dbReference>
<evidence type="ECO:0000256" key="6">
    <source>
        <dbReference type="SAM" id="Phobius"/>
    </source>
</evidence>
<dbReference type="AlphaFoldDB" id="A0A2Z7C539"/>
<comment type="similarity">
    <text evidence="2">Belongs to the cornichon family.</text>
</comment>
<dbReference type="PANTHER" id="PTHR12290">
    <property type="entry name" value="CORNICHON-RELATED"/>
    <property type="match status" value="1"/>
</dbReference>
<evidence type="ECO:0000256" key="4">
    <source>
        <dbReference type="ARBA" id="ARBA00022989"/>
    </source>
</evidence>
<gene>
    <name evidence="7" type="ORF">F511_15368</name>
</gene>
<reference evidence="7 8" key="1">
    <citation type="journal article" date="2015" name="Proc. Natl. Acad. Sci. U.S.A.">
        <title>The resurrection genome of Boea hygrometrica: A blueprint for survival of dehydration.</title>
        <authorList>
            <person name="Xiao L."/>
            <person name="Yang G."/>
            <person name="Zhang L."/>
            <person name="Yang X."/>
            <person name="Zhao S."/>
            <person name="Ji Z."/>
            <person name="Zhou Q."/>
            <person name="Hu M."/>
            <person name="Wang Y."/>
            <person name="Chen M."/>
            <person name="Xu Y."/>
            <person name="Jin H."/>
            <person name="Xiao X."/>
            <person name="Hu G."/>
            <person name="Bao F."/>
            <person name="Hu Y."/>
            <person name="Wan P."/>
            <person name="Li L."/>
            <person name="Deng X."/>
            <person name="Kuang T."/>
            <person name="Xiang C."/>
            <person name="Zhu J.K."/>
            <person name="Oliver M.J."/>
            <person name="He Y."/>
        </authorList>
    </citation>
    <scope>NUCLEOTIDE SEQUENCE [LARGE SCALE GENOMIC DNA]</scope>
    <source>
        <strain evidence="8">cv. XS01</strain>
    </source>
</reference>
<evidence type="ECO:0000313" key="8">
    <source>
        <dbReference type="Proteomes" id="UP000250235"/>
    </source>
</evidence>
<dbReference type="Proteomes" id="UP000250235">
    <property type="component" value="Unassembled WGS sequence"/>
</dbReference>